<feature type="region of interest" description="Disordered" evidence="1">
    <location>
        <begin position="431"/>
        <end position="471"/>
    </location>
</feature>
<accession>Q4FKQ9</accession>
<organism evidence="3">
    <name type="scientific">Trypanosoma brucei brucei (strain 927/4 GUTat10.1)</name>
    <dbReference type="NCBI Taxonomy" id="185431"/>
    <lineage>
        <taxon>Eukaryota</taxon>
        <taxon>Discoba</taxon>
        <taxon>Euglenozoa</taxon>
        <taxon>Kinetoplastea</taxon>
        <taxon>Metakinetoplastina</taxon>
        <taxon>Trypanosomatida</taxon>
        <taxon>Trypanosomatidae</taxon>
        <taxon>Trypanosoma</taxon>
    </lineage>
</organism>
<evidence type="ECO:0000313" key="3">
    <source>
        <dbReference type="EMBL" id="CAJ16488.1"/>
    </source>
</evidence>
<evidence type="ECO:0000256" key="1">
    <source>
        <dbReference type="SAM" id="MobiDB-lite"/>
    </source>
</evidence>
<dbReference type="VEuPathDB" id="TriTrypDB:Tb09.v4.0191"/>
<reference evidence="3" key="1">
    <citation type="submission" date="2005-06" db="EMBL/GenBank/DDBJ databases">
        <authorList>
            <person name="Lennard N."/>
            <person name="Barron A."/>
            <person name="Clark L."/>
            <person name="Corton C."/>
            <person name="Harris B."/>
            <person name="Line A."/>
            <person name="Berriman M."/>
            <person name="Hertz-Fowler C."/>
            <person name="Renauld H."/>
            <person name="Bohme U."/>
            <person name="Arrowsmith C."/>
            <person name="Cronin C."/>
            <person name="Davies R."/>
            <person name="Doggett J."/>
            <person name="Fraser A."/>
            <person name="Johnson D."/>
            <person name="Larke N."/>
            <person name="Leech V."/>
            <person name="Lord A."/>
            <person name="MacLeod A."/>
            <person name="Norbertczak H."/>
            <person name="Ormand D."/>
            <person name="Quail M."/>
            <person name="Rabbinowitsch E."/>
            <person name="Rajandream M."/>
            <person name="Reitter C."/>
            <person name="Sharp S."/>
            <person name="Woodward J."/>
            <person name="Hall N."/>
            <person name="Melville S.and.Barrell.B."/>
        </authorList>
    </citation>
    <scope>NUCLEOTIDE SEQUENCE</scope>
    <source>
        <strain evidence="3">927/4 GUTat10.1</strain>
    </source>
</reference>
<proteinExistence type="predicted"/>
<feature type="chain" id="PRO_5004238776" evidence="2">
    <location>
        <begin position="30"/>
        <end position="498"/>
    </location>
</feature>
<protein>
    <submittedName>
        <fullName evidence="3">Variant surface glycoprotein (VSG), putative</fullName>
    </submittedName>
</protein>
<evidence type="ECO:0000256" key="2">
    <source>
        <dbReference type="SAM" id="SignalP"/>
    </source>
</evidence>
<sequence length="498" mass="52663">MRIIRPNHVITEVAATLLFCMIVTKAVHADEPETKANQAVKSFCTARVYFQEIATEITTWQKTAVQRVTELQKERNQAVLAAQALAHTARGPAYELIAAEASKRLSEAAAIVANLADTAGTALTAIGRRRGEISAVHKTTAEAREQMAANHAAATQDTQGAVVGNGGRVLRCTVTTTHAAASTTDCSTEAAEVATAATIKQHLAGAKKLILGKAAELGIKTSTITIDAVGAIGNAANPKSSGDSRACEQNSGVSATPAATGVAAGVGLVSIKPTEPNLHGELDINQLTTGANAALTPQQAKATTLLTTDVELAHAIKNVRTANKPLPKTLSDTTIADLASTKEAQLLAAWLKDPQAAKLKLETDNDKVAQTIFGHKDGSIKEKFLEPLTKDSHAIPTDGEPIKGNIQKLAHDNFADAMAYFYARSQRNAATALERQQTKGESETDSAFKTEEKKDGDSKAAAAECAATEEGKCDKEKCTLIRKRKSAKSRKERLLFLM</sequence>
<feature type="compositionally biased region" description="Basic and acidic residues" evidence="1">
    <location>
        <begin position="436"/>
        <end position="458"/>
    </location>
</feature>
<dbReference type="AlphaFoldDB" id="Q4FKQ9"/>
<keyword evidence="2" id="KW-0732">Signal</keyword>
<gene>
    <name evidence="3" type="ORF">Tb09.v4.0191</name>
</gene>
<name>Q4FKQ9_TRYB2</name>
<dbReference type="EMBL" id="CT009751">
    <property type="protein sequence ID" value="CAJ16488.1"/>
    <property type="molecule type" value="Genomic_DNA"/>
</dbReference>
<dbReference type="SUPFAM" id="SSF58087">
    <property type="entry name" value="Variant surface glycoprotein (N-terminal domain)"/>
    <property type="match status" value="1"/>
</dbReference>
<feature type="signal peptide" evidence="2">
    <location>
        <begin position="1"/>
        <end position="29"/>
    </location>
</feature>